<feature type="active site" description="Nucleophile" evidence="8">
    <location>
        <position position="931"/>
    </location>
</feature>
<comment type="caution">
    <text evidence="11">The sequence shown here is derived from an EMBL/GenBank/DDBJ whole genome shotgun (WGS) entry which is preliminary data.</text>
</comment>
<dbReference type="PANTHER" id="PTHR43253:SF1">
    <property type="entry name" value="TRICORN PROTEASE HOMOLOG 2-RELATED"/>
    <property type="match status" value="1"/>
</dbReference>
<dbReference type="InterPro" id="IPR028204">
    <property type="entry name" value="Tricorn_C1"/>
</dbReference>
<evidence type="ECO:0000256" key="7">
    <source>
        <dbReference type="PIRNR" id="PIRNR036421"/>
    </source>
</evidence>
<gene>
    <name evidence="11" type="ORF">J9259_07415</name>
</gene>
<evidence type="ECO:0000256" key="8">
    <source>
        <dbReference type="PIRSR" id="PIRSR036421-1"/>
    </source>
</evidence>
<dbReference type="Gene3D" id="2.120.10.60">
    <property type="entry name" value="Tricorn protease N-terminal domain"/>
    <property type="match status" value="1"/>
</dbReference>
<dbReference type="AlphaFoldDB" id="A0A8J8CEN2"/>
<feature type="active site" description="Charge relay system" evidence="8">
    <location>
        <position position="989"/>
    </location>
</feature>
<accession>A0A8J8CEN2</accession>
<dbReference type="InterPro" id="IPR036034">
    <property type="entry name" value="PDZ_sf"/>
</dbReference>
<comment type="function">
    <text evidence="7">Degrades oligopeptides.</text>
</comment>
<reference evidence="11" key="1">
    <citation type="submission" date="2021-04" db="EMBL/GenBank/DDBJ databases">
        <title>Genomic insights into ecological role and evolution of a novel Thermoplasmata order Candidatus Sysuiplasmatales.</title>
        <authorList>
            <person name="Yuan Y."/>
        </authorList>
    </citation>
    <scope>NUCLEOTIDE SEQUENCE</scope>
    <source>
        <strain evidence="11">YP2-bin.285</strain>
    </source>
</reference>
<dbReference type="InterPro" id="IPR012393">
    <property type="entry name" value="Tricorn_protease"/>
</dbReference>
<evidence type="ECO:0000256" key="6">
    <source>
        <dbReference type="ARBA" id="ARBA00022825"/>
    </source>
</evidence>
<keyword evidence="6 7" id="KW-0720">Serine protease</keyword>
<comment type="subcellular location">
    <subcellularLocation>
        <location evidence="1 7">Cytoplasm</location>
    </subcellularLocation>
</comment>
<keyword evidence="4 7" id="KW-0645">Protease</keyword>
<dbReference type="GO" id="GO:0005737">
    <property type="term" value="C:cytoplasm"/>
    <property type="evidence" value="ECO:0007669"/>
    <property type="project" value="UniProtKB-SubCell"/>
</dbReference>
<dbReference type="Pfam" id="PF14685">
    <property type="entry name" value="PDZ_Tricorn"/>
    <property type="match status" value="1"/>
</dbReference>
<dbReference type="PANTHER" id="PTHR43253">
    <property type="entry name" value="TRICORN PROTEASE HOMOLOG 2-RELATED"/>
    <property type="match status" value="1"/>
</dbReference>
<dbReference type="CDD" id="cd07562">
    <property type="entry name" value="Peptidase_S41_TRI"/>
    <property type="match status" value="1"/>
</dbReference>
<evidence type="ECO:0000313" key="12">
    <source>
        <dbReference type="Proteomes" id="UP000716004"/>
    </source>
</evidence>
<dbReference type="SUPFAM" id="SSF69322">
    <property type="entry name" value="Tricorn protease domain 2"/>
    <property type="match status" value="1"/>
</dbReference>
<feature type="active site" description="Charge relay system" evidence="8">
    <location>
        <position position="712"/>
    </location>
</feature>
<protein>
    <recommendedName>
        <fullName evidence="7">Tricorn protease</fullName>
        <ecNumber evidence="7">3.4.21.-</ecNumber>
    </recommendedName>
</protein>
<name>A0A8J8CEN2_9ARCH</name>
<dbReference type="Pfam" id="PF26550">
    <property type="entry name" value="Tricorn_2nd"/>
    <property type="match status" value="1"/>
</dbReference>
<dbReference type="Proteomes" id="UP000716004">
    <property type="component" value="Unassembled WGS sequence"/>
</dbReference>
<dbReference type="SUPFAM" id="SSF69304">
    <property type="entry name" value="Tricorn protease N-terminal domain"/>
    <property type="match status" value="1"/>
</dbReference>
<dbReference type="InterPro" id="IPR029414">
    <property type="entry name" value="Tricorn_PDZ"/>
</dbReference>
<organism evidence="11 12">
    <name type="scientific">Candidatus Sysuiplasma superficiale</name>
    <dbReference type="NCBI Taxonomy" id="2823368"/>
    <lineage>
        <taxon>Archaea</taxon>
        <taxon>Methanobacteriati</taxon>
        <taxon>Thermoplasmatota</taxon>
        <taxon>Thermoplasmata</taxon>
        <taxon>Candidatus Sysuiplasmatales</taxon>
        <taxon>Candidatus Sysuiplasmataceae</taxon>
        <taxon>Candidatus Sysuiplasma</taxon>
    </lineage>
</organism>
<evidence type="ECO:0000259" key="10">
    <source>
        <dbReference type="SMART" id="SM00245"/>
    </source>
</evidence>
<dbReference type="GO" id="GO:0008236">
    <property type="term" value="F:serine-type peptidase activity"/>
    <property type="evidence" value="ECO:0007669"/>
    <property type="project" value="UniProtKB-UniRule"/>
</dbReference>
<evidence type="ECO:0000256" key="1">
    <source>
        <dbReference type="ARBA" id="ARBA00004496"/>
    </source>
</evidence>
<dbReference type="Pfam" id="PF26549">
    <property type="entry name" value="Tricorn_N"/>
    <property type="match status" value="1"/>
</dbReference>
<keyword evidence="3 7" id="KW-0963">Cytoplasm</keyword>
<evidence type="ECO:0000256" key="5">
    <source>
        <dbReference type="ARBA" id="ARBA00022801"/>
    </source>
</evidence>
<evidence type="ECO:0000256" key="9">
    <source>
        <dbReference type="PIRSR" id="PIRSR036421-3"/>
    </source>
</evidence>
<dbReference type="Gene3D" id="3.30.750.44">
    <property type="match status" value="1"/>
</dbReference>
<dbReference type="Gene3D" id="2.30.42.10">
    <property type="match status" value="1"/>
</dbReference>
<feature type="site" description="Transition state stabilizer; via amide nitrogen" evidence="9">
    <location>
        <position position="932"/>
    </location>
</feature>
<dbReference type="InterPro" id="IPR005151">
    <property type="entry name" value="Tail-specific_protease"/>
</dbReference>
<dbReference type="Pfam" id="PF03572">
    <property type="entry name" value="Peptidase_S41"/>
    <property type="match status" value="1"/>
</dbReference>
<dbReference type="GO" id="GO:0006508">
    <property type="term" value="P:proteolysis"/>
    <property type="evidence" value="ECO:0007669"/>
    <property type="project" value="UniProtKB-UniRule"/>
</dbReference>
<dbReference type="Gene3D" id="3.90.226.10">
    <property type="entry name" value="2-enoyl-CoA Hydratase, Chain A, domain 1"/>
    <property type="match status" value="1"/>
</dbReference>
<dbReference type="Gene3D" id="2.130.10.10">
    <property type="entry name" value="YVTN repeat-like/Quinoprotein amine dehydrogenase"/>
    <property type="match status" value="1"/>
</dbReference>
<evidence type="ECO:0000256" key="4">
    <source>
        <dbReference type="ARBA" id="ARBA00022670"/>
    </source>
</evidence>
<evidence type="ECO:0000313" key="11">
    <source>
        <dbReference type="EMBL" id="MBX8632325.1"/>
    </source>
</evidence>
<dbReference type="SUPFAM" id="SSF50156">
    <property type="entry name" value="PDZ domain-like"/>
    <property type="match status" value="1"/>
</dbReference>
<dbReference type="Pfam" id="PF14684">
    <property type="entry name" value="Tricorn_C1"/>
    <property type="match status" value="1"/>
</dbReference>
<sequence length="1037" mass="117606">MKSYCLYPDIFENRIVFTSDDDLWLFDLVSGTVRKIAGGLGIITYPRFSPDGKTVAFRVVRYAAQSAAEIYIVASEGGEARRMTFFGSMLTMIAGWTPEGKLVVSSDYGRPFMRFPELFEFDLTSGSYRKMNLGPATAIEYGSAGTVLARNSVDLPQWKRYKGGARGKFWKDDRGNGIFRKFLELDSNLTSPMWIADRLYFISDHEGNGNIYSVDADGSDLKRHTSHTEFFVRNARSDGRRIVYQCGGELYVYTPQEGRSEKLEMDIPSTRMQTEERFVETAEFMEECSMDRTGDSLVIVARGKPFVMKNWDGPVLQLGTRDGVRYRLSRFARSGSVVTVSDEGGEEKIEIFDRSGVRRKTIKVEGSVIALEPSPQGTMFAYATNRYDLTVSDLAGKRRRIDSSQWGPIDDFAWSPDGKFIAYSIPQGHNASNIRIAAASGGRKADVTLPSANDFSPAFDPDGRYLYFISDRDLDPTYDRIIFDLGFQNTSRPFAVSLRKDVPSPFISPPRRSKTAKKNYSIDFDAIERRVEPFPVESSDYSKIRSTGGKVLFLSFPVEGSKKYWLYSGERRKGKLESFDLESRERETFASDVSDFEVSEDRQRLLLLYEKDIRIWDADKKIEGGEERKPGRKTGFVDIGRIKIRIDPVSEWGQMLRETWRLMRDNYWREDMRGIDWDAVYRRYSALLPRLSTRFELSDVIREMQGEMGTSHAYEIGGEYRTSSPYSIGSLGADFELKGSRYVIRDIYVGDPANEGEKSPLLSPGVDVREGDVLVSIDGVELTPSRPPQSVLENRAGDVVSIVTERAGRRREYTLRTLANEKRLIYRTWVERNREYVHRKTHGKVGYLHIPDMGPNGFAEFHRIYRLEVEREALIVDLRYNSGGHVSALLLEKLARKRIGYDRPRRGMPIPYPPDSVKGPMVAITNENAGSDGDIFSHGFKLFSLGPLIGTRTWGGVIGINPRLRLVDGTTVTQPQYAFWFKDVGWNVENYGTDPTIEVEIAPQDYRAGTDTQLERALKEVTSLLSKGEGMVDEPVI</sequence>
<keyword evidence="5 7" id="KW-0378">Hydrolase</keyword>
<evidence type="ECO:0000256" key="3">
    <source>
        <dbReference type="ARBA" id="ARBA00022490"/>
    </source>
</evidence>
<evidence type="ECO:0000256" key="2">
    <source>
        <dbReference type="ARBA" id="ARBA00008524"/>
    </source>
</evidence>
<comment type="similarity">
    <text evidence="2 7">Belongs to the peptidase S41B family.</text>
</comment>
<feature type="domain" description="Tail specific protease" evidence="10">
    <location>
        <begin position="808"/>
        <end position="1000"/>
    </location>
</feature>
<dbReference type="EC" id="3.4.21.-" evidence="7"/>
<dbReference type="EMBL" id="JAGVSJ010000021">
    <property type="protein sequence ID" value="MBX8632325.1"/>
    <property type="molecule type" value="Genomic_DNA"/>
</dbReference>
<dbReference type="SMART" id="SM00245">
    <property type="entry name" value="TSPc"/>
    <property type="match status" value="1"/>
</dbReference>
<dbReference type="InterPro" id="IPR015943">
    <property type="entry name" value="WD40/YVTN_repeat-like_dom_sf"/>
</dbReference>
<dbReference type="InterPro" id="IPR029045">
    <property type="entry name" value="ClpP/crotonase-like_dom_sf"/>
</dbReference>
<dbReference type="SUPFAM" id="SSF52096">
    <property type="entry name" value="ClpP/crotonase"/>
    <property type="match status" value="1"/>
</dbReference>
<proteinExistence type="inferred from homology"/>
<dbReference type="PIRSF" id="PIRSF036421">
    <property type="entry name" value="Tricorn_protease"/>
    <property type="match status" value="1"/>
</dbReference>